<dbReference type="InterPro" id="IPR013986">
    <property type="entry name" value="DExx_box_DNA_helicase_dom_sf"/>
</dbReference>
<dbReference type="AlphaFoldDB" id="A0A3M6R7F3"/>
<evidence type="ECO:0000256" key="6">
    <source>
        <dbReference type="ARBA" id="ARBA00023125"/>
    </source>
</evidence>
<evidence type="ECO:0000313" key="17">
    <source>
        <dbReference type="Proteomes" id="UP000281171"/>
    </source>
</evidence>
<proteinExistence type="inferred from homology"/>
<dbReference type="SUPFAM" id="SSF52540">
    <property type="entry name" value="P-loop containing nucleoside triphosphate hydrolases"/>
    <property type="match status" value="1"/>
</dbReference>
<evidence type="ECO:0000256" key="13">
    <source>
        <dbReference type="SAM" id="MobiDB-lite"/>
    </source>
</evidence>
<accession>A0A3M6R7F3</accession>
<dbReference type="GO" id="GO:0005829">
    <property type="term" value="C:cytosol"/>
    <property type="evidence" value="ECO:0007669"/>
    <property type="project" value="TreeGrafter"/>
</dbReference>
<dbReference type="InterPro" id="IPR014017">
    <property type="entry name" value="DNA_helicase_UvrD-like_C"/>
</dbReference>
<dbReference type="Gene3D" id="1.10.486.10">
    <property type="entry name" value="PCRA, domain 4"/>
    <property type="match status" value="1"/>
</dbReference>
<dbReference type="EC" id="5.6.2.4" evidence="9"/>
<evidence type="ECO:0000256" key="10">
    <source>
        <dbReference type="ARBA" id="ARBA00034923"/>
    </source>
</evidence>
<feature type="compositionally biased region" description="Low complexity" evidence="13">
    <location>
        <begin position="603"/>
        <end position="617"/>
    </location>
</feature>
<comment type="catalytic activity">
    <reaction evidence="8">
        <text>Couples ATP hydrolysis with the unwinding of duplex DNA by translocating in the 3'-5' direction.</text>
        <dbReference type="EC" id="5.6.2.4"/>
    </reaction>
</comment>
<dbReference type="EMBL" id="RDQK01000004">
    <property type="protein sequence ID" value="RMX11276.1"/>
    <property type="molecule type" value="Genomic_DNA"/>
</dbReference>
<dbReference type="InterPro" id="IPR014016">
    <property type="entry name" value="UvrD-like_ATP-bd"/>
</dbReference>
<dbReference type="PANTHER" id="PTHR11070">
    <property type="entry name" value="UVRD / RECB / PCRA DNA HELICASE FAMILY MEMBER"/>
    <property type="match status" value="1"/>
</dbReference>
<dbReference type="GO" id="GO:0005524">
    <property type="term" value="F:ATP binding"/>
    <property type="evidence" value="ECO:0007669"/>
    <property type="project" value="UniProtKB-UniRule"/>
</dbReference>
<evidence type="ECO:0000256" key="1">
    <source>
        <dbReference type="ARBA" id="ARBA00009922"/>
    </source>
</evidence>
<comment type="caution">
    <text evidence="16">The sequence shown here is derived from an EMBL/GenBank/DDBJ whole genome shotgun (WGS) entry which is preliminary data.</text>
</comment>
<dbReference type="Pfam" id="PF00580">
    <property type="entry name" value="UvrD-helicase"/>
    <property type="match status" value="1"/>
</dbReference>
<name>A0A3M6R7F3_9BURK</name>
<keyword evidence="3 12" id="KW-0378">Hydrolase</keyword>
<dbReference type="Pfam" id="PF13361">
    <property type="entry name" value="UvrD_C"/>
    <property type="match status" value="1"/>
</dbReference>
<keyword evidence="7" id="KW-0413">Isomerase</keyword>
<dbReference type="CDD" id="cd17932">
    <property type="entry name" value="DEXQc_UvrD"/>
    <property type="match status" value="1"/>
</dbReference>
<evidence type="ECO:0000256" key="4">
    <source>
        <dbReference type="ARBA" id="ARBA00022806"/>
    </source>
</evidence>
<evidence type="ECO:0000256" key="5">
    <source>
        <dbReference type="ARBA" id="ARBA00022840"/>
    </source>
</evidence>
<evidence type="ECO:0000259" key="14">
    <source>
        <dbReference type="PROSITE" id="PS51198"/>
    </source>
</evidence>
<dbReference type="GO" id="GO:0043138">
    <property type="term" value="F:3'-5' DNA helicase activity"/>
    <property type="evidence" value="ECO:0007669"/>
    <property type="project" value="UniProtKB-EC"/>
</dbReference>
<keyword evidence="4 12" id="KW-0347">Helicase</keyword>
<evidence type="ECO:0000256" key="9">
    <source>
        <dbReference type="ARBA" id="ARBA00034808"/>
    </source>
</evidence>
<evidence type="ECO:0000256" key="8">
    <source>
        <dbReference type="ARBA" id="ARBA00034617"/>
    </source>
</evidence>
<dbReference type="GO" id="GO:0003677">
    <property type="term" value="F:DNA binding"/>
    <property type="evidence" value="ECO:0007669"/>
    <property type="project" value="UniProtKB-KW"/>
</dbReference>
<comment type="similarity">
    <text evidence="1">Belongs to the helicase family. UvrD subfamily.</text>
</comment>
<evidence type="ECO:0000259" key="15">
    <source>
        <dbReference type="PROSITE" id="PS51217"/>
    </source>
</evidence>
<evidence type="ECO:0000256" key="11">
    <source>
        <dbReference type="ARBA" id="ARBA00048988"/>
    </source>
</evidence>
<evidence type="ECO:0000256" key="7">
    <source>
        <dbReference type="ARBA" id="ARBA00023235"/>
    </source>
</evidence>
<feature type="domain" description="UvrD-like helicase C-terminal" evidence="15">
    <location>
        <begin position="335"/>
        <end position="684"/>
    </location>
</feature>
<evidence type="ECO:0000256" key="2">
    <source>
        <dbReference type="ARBA" id="ARBA00022741"/>
    </source>
</evidence>
<keyword evidence="2 12" id="KW-0547">Nucleotide-binding</keyword>
<feature type="region of interest" description="Disordered" evidence="13">
    <location>
        <begin position="575"/>
        <end position="623"/>
    </location>
</feature>
<dbReference type="PROSITE" id="PS51217">
    <property type="entry name" value="UVRD_HELICASE_CTER"/>
    <property type="match status" value="1"/>
</dbReference>
<dbReference type="GO" id="GO:0000725">
    <property type="term" value="P:recombinational repair"/>
    <property type="evidence" value="ECO:0007669"/>
    <property type="project" value="TreeGrafter"/>
</dbReference>
<dbReference type="PANTHER" id="PTHR11070:SF2">
    <property type="entry name" value="ATP-DEPENDENT DNA HELICASE SRS2"/>
    <property type="match status" value="1"/>
</dbReference>
<dbReference type="InterPro" id="IPR000212">
    <property type="entry name" value="DNA_helicase_UvrD/REP"/>
</dbReference>
<keyword evidence="6" id="KW-0238">DNA-binding</keyword>
<sequence length="894" mass="96777">MIDPRPAQAAPSCSSAAPAFSPLAPAQPLAHPPADTFADTPLLAGLNPEQRAAVTFRGGNALILAGAGSGKTRVLTTRIAWLLQTGQASPGGILAVTFTNKAAREMVARLSALVPISVRGMWIGTFHGLCNRMLRAHAQTVGLPRQFQILDMQDQLAAIKRLLKANHIDAELLPPKKLQIFINACKEDGLRASEAPARDADARQKVQLYHLYEQQCQREGVVDFGELMLRSYELLRDNAAIRQHYQQRFAHILIDEFQDTNRLQYQWLKLISGAARAPFAADAADAGASSVVAVGDDDQSIYAFRGARVGNMADFVREFRVAQPIKLEQNYRSYSHILDSANALIAHNRQRLGKNLRTEQGAGEPLRVHEAVNDGSEAQWVVDEVRQLMQIEGFAQREIAMLYRSNAQSRALESALLAAKVPYRIYGGLRFFERAEIKHALAYLRLLENLGDDTSFLRVVNFPTRGIGARTLEALQEAAQARQLPLAQAVAHLEGKTAAKLQAFVRLIEQLRSACQGQPLRGVIAQVLEHSGLLEHYRLEKDGQERLENLDELLNAADAFILQEGFARDATALPLDEHGQPLPEPWLPRPLTQSPASQGLAVDGDALPDAPLHAPLPSEGGAAPRWEQMDALDASASTFYDPDTGETLSPLGAFLTHAALEAGDNQAQAGQDAVQLMTVHASKGLEFDAVFIVGLEEGLFPHYNSLADQEGLEEERRLMYVAITRARKRLYLSLAMERMLNGQAQYNPPSRFLDELPPESVRWLTPRRPKAGAGSGAGYGGAGYGGAGRYGAGARAPWQGRQAAASAKPATAPSAAPPARYASSNAIARGASSSAAAANPWGIRSGQTVFHAKFGQGQVLAVEGQGAEAKARVDFGRHGSKLLLLSVAKLTVVP</sequence>
<gene>
    <name evidence="16" type="ORF">EBQ24_02015</name>
</gene>
<dbReference type="Proteomes" id="UP000281171">
    <property type="component" value="Unassembled WGS sequence"/>
</dbReference>
<feature type="domain" description="UvrD-like helicase ATP-binding" evidence="14">
    <location>
        <begin position="44"/>
        <end position="334"/>
    </location>
</feature>
<keyword evidence="5 12" id="KW-0067">ATP-binding</keyword>
<evidence type="ECO:0000313" key="16">
    <source>
        <dbReference type="EMBL" id="RMX11276.1"/>
    </source>
</evidence>
<dbReference type="Gene3D" id="1.10.10.160">
    <property type="match status" value="1"/>
</dbReference>
<reference evidence="16 17" key="1">
    <citation type="submission" date="2018-10" db="EMBL/GenBank/DDBJ databases">
        <title>Comamonadaceae CDC group NO-1 genome sequencing and assembly.</title>
        <authorList>
            <person name="Bernier A.-M."/>
            <person name="Bernard K."/>
        </authorList>
    </citation>
    <scope>NUCLEOTIDE SEQUENCE [LARGE SCALE GENOMIC DNA]</scope>
    <source>
        <strain evidence="16 17">NML180581</strain>
    </source>
</reference>
<dbReference type="Gene3D" id="3.40.50.300">
    <property type="entry name" value="P-loop containing nucleotide triphosphate hydrolases"/>
    <property type="match status" value="3"/>
</dbReference>
<dbReference type="GO" id="GO:0033202">
    <property type="term" value="C:DNA helicase complex"/>
    <property type="evidence" value="ECO:0007669"/>
    <property type="project" value="TreeGrafter"/>
</dbReference>
<dbReference type="CDD" id="cd18807">
    <property type="entry name" value="SF1_C_UvrD"/>
    <property type="match status" value="1"/>
</dbReference>
<evidence type="ECO:0000256" key="12">
    <source>
        <dbReference type="PROSITE-ProRule" id="PRU00560"/>
    </source>
</evidence>
<dbReference type="RefSeq" id="WP_122247533.1">
    <property type="nucleotide sequence ID" value="NZ_RDQK01000004.1"/>
</dbReference>
<feature type="binding site" evidence="12">
    <location>
        <begin position="65"/>
        <end position="72"/>
    </location>
    <ligand>
        <name>ATP</name>
        <dbReference type="ChEBI" id="CHEBI:30616"/>
    </ligand>
</feature>
<protein>
    <recommendedName>
        <fullName evidence="9">DNA 3'-5' helicase</fullName>
        <ecNumber evidence="9">5.6.2.4</ecNumber>
    </recommendedName>
    <alternativeName>
        <fullName evidence="10">DNA 3'-5' helicase II</fullName>
    </alternativeName>
</protein>
<dbReference type="InterPro" id="IPR027417">
    <property type="entry name" value="P-loop_NTPase"/>
</dbReference>
<dbReference type="PROSITE" id="PS51198">
    <property type="entry name" value="UVRD_HELICASE_ATP_BIND"/>
    <property type="match status" value="1"/>
</dbReference>
<comment type="catalytic activity">
    <reaction evidence="11">
        <text>ATP + H2O = ADP + phosphate + H(+)</text>
        <dbReference type="Rhea" id="RHEA:13065"/>
        <dbReference type="ChEBI" id="CHEBI:15377"/>
        <dbReference type="ChEBI" id="CHEBI:15378"/>
        <dbReference type="ChEBI" id="CHEBI:30616"/>
        <dbReference type="ChEBI" id="CHEBI:43474"/>
        <dbReference type="ChEBI" id="CHEBI:456216"/>
        <dbReference type="EC" id="5.6.2.4"/>
    </reaction>
</comment>
<dbReference type="GO" id="GO:0016887">
    <property type="term" value="F:ATP hydrolysis activity"/>
    <property type="evidence" value="ECO:0007669"/>
    <property type="project" value="RHEA"/>
</dbReference>
<evidence type="ECO:0000256" key="3">
    <source>
        <dbReference type="ARBA" id="ARBA00022801"/>
    </source>
</evidence>
<organism evidence="16 17">
    <name type="scientific">Allofranklinella schreckenbergeri</name>
    <dbReference type="NCBI Taxonomy" id="1076744"/>
    <lineage>
        <taxon>Bacteria</taxon>
        <taxon>Pseudomonadati</taxon>
        <taxon>Pseudomonadota</taxon>
        <taxon>Betaproteobacteria</taxon>
        <taxon>Burkholderiales</taxon>
        <taxon>Comamonadaceae</taxon>
        <taxon>Allofranklinella</taxon>
    </lineage>
</organism>
<dbReference type="Pfam" id="PF21196">
    <property type="entry name" value="PcrA_UvrD_tudor"/>
    <property type="match status" value="1"/>
</dbReference>